<evidence type="ECO:0000313" key="2">
    <source>
        <dbReference type="EMBL" id="THF67396.1"/>
    </source>
</evidence>
<proteinExistence type="predicted"/>
<organism evidence="2 3">
    <name type="scientific">Pseudothauera nasutitermitis</name>
    <dbReference type="NCBI Taxonomy" id="2565930"/>
    <lineage>
        <taxon>Bacteria</taxon>
        <taxon>Pseudomonadati</taxon>
        <taxon>Pseudomonadota</taxon>
        <taxon>Betaproteobacteria</taxon>
        <taxon>Rhodocyclales</taxon>
        <taxon>Zoogloeaceae</taxon>
        <taxon>Pseudothauera</taxon>
    </lineage>
</organism>
<keyword evidence="3" id="KW-1185">Reference proteome</keyword>
<evidence type="ECO:0000313" key="3">
    <source>
        <dbReference type="Proteomes" id="UP000308430"/>
    </source>
</evidence>
<reference evidence="2 3" key="1">
    <citation type="submission" date="2019-04" db="EMBL/GenBank/DDBJ databases">
        <title>Azoarcus nasutitermitis sp. nov. isolated from termite nest.</title>
        <authorList>
            <person name="Lin S.-Y."/>
            <person name="Hameed A."/>
            <person name="Hsu Y.-H."/>
            <person name="Young C.-C."/>
        </authorList>
    </citation>
    <scope>NUCLEOTIDE SEQUENCE [LARGE SCALE GENOMIC DNA]</scope>
    <source>
        <strain evidence="2 3">CC-YHH838</strain>
    </source>
</reference>
<dbReference type="RefSeq" id="WP_136346805.1">
    <property type="nucleotide sequence ID" value="NZ_SSOC01000001.1"/>
</dbReference>
<dbReference type="Gene3D" id="1.10.357.10">
    <property type="entry name" value="Tetracycline Repressor, domain 2"/>
    <property type="match status" value="1"/>
</dbReference>
<sequence length="134" mass="15171">MLEGLLSHVVEVSIQFSRLENARLRLEILSEATRNTRLARIVRDFDQRTRESMLKILKRIDESRAPYLSGNAIESRLELLSALVSGFLSRAVKGGHADEHDLRKSLRQTLRFILMSDVPEKSVQTGAVVSRGRS</sequence>
<dbReference type="EMBL" id="SSOC01000001">
    <property type="protein sequence ID" value="THF67396.1"/>
    <property type="molecule type" value="Genomic_DNA"/>
</dbReference>
<dbReference type="Pfam" id="PF13977">
    <property type="entry name" value="TetR_C_6"/>
    <property type="match status" value="1"/>
</dbReference>
<dbReference type="Proteomes" id="UP000308430">
    <property type="component" value="Unassembled WGS sequence"/>
</dbReference>
<dbReference type="AlphaFoldDB" id="A0A4S4B6E0"/>
<evidence type="ECO:0000259" key="1">
    <source>
        <dbReference type="Pfam" id="PF13977"/>
    </source>
</evidence>
<gene>
    <name evidence="2" type="ORF">E6C76_03250</name>
</gene>
<feature type="domain" description="BetI-type transcriptional repressor C-terminal" evidence="1">
    <location>
        <begin position="17"/>
        <end position="111"/>
    </location>
</feature>
<accession>A0A4S4B6E0</accession>
<protein>
    <recommendedName>
        <fullName evidence="1">BetI-type transcriptional repressor C-terminal domain-containing protein</fullName>
    </recommendedName>
</protein>
<comment type="caution">
    <text evidence="2">The sequence shown here is derived from an EMBL/GenBank/DDBJ whole genome shotgun (WGS) entry which is preliminary data.</text>
</comment>
<name>A0A4S4B6E0_9RHOO</name>
<dbReference type="InterPro" id="IPR039538">
    <property type="entry name" value="BetI_C"/>
</dbReference>